<proteinExistence type="inferred from homology"/>
<dbReference type="AlphaFoldDB" id="A0A7W9SHW4"/>
<evidence type="ECO:0000313" key="5">
    <source>
        <dbReference type="EMBL" id="MBB6041730.1"/>
    </source>
</evidence>
<dbReference type="EMBL" id="JACHHH010000008">
    <property type="protein sequence ID" value="MBB6041730.1"/>
    <property type="molecule type" value="Genomic_DNA"/>
</dbReference>
<dbReference type="InterPro" id="IPR000424">
    <property type="entry name" value="Primosome_PriB/ssb"/>
</dbReference>
<gene>
    <name evidence="5" type="ORF">HNQ46_001720</name>
</gene>
<dbReference type="InterPro" id="IPR011344">
    <property type="entry name" value="ssDNA-bd"/>
</dbReference>
<dbReference type="Gene3D" id="2.40.50.140">
    <property type="entry name" value="Nucleic acid-binding proteins"/>
    <property type="match status" value="1"/>
</dbReference>
<dbReference type="GO" id="GO:0009295">
    <property type="term" value="C:nucleoid"/>
    <property type="evidence" value="ECO:0007669"/>
    <property type="project" value="TreeGrafter"/>
</dbReference>
<evidence type="ECO:0000313" key="6">
    <source>
        <dbReference type="Proteomes" id="UP000522163"/>
    </source>
</evidence>
<dbReference type="RefSeq" id="WP_183684306.1">
    <property type="nucleotide sequence ID" value="NZ_JACHHH010000008.1"/>
</dbReference>
<evidence type="ECO:0000256" key="2">
    <source>
        <dbReference type="HAMAP-Rule" id="MF_00984"/>
    </source>
</evidence>
<dbReference type="PANTHER" id="PTHR10302">
    <property type="entry name" value="SINGLE-STRANDED DNA-BINDING PROTEIN"/>
    <property type="match status" value="1"/>
</dbReference>
<dbReference type="Pfam" id="PF00436">
    <property type="entry name" value="SSB"/>
    <property type="match status" value="1"/>
</dbReference>
<dbReference type="GeneID" id="85015254"/>
<dbReference type="SUPFAM" id="SSF50249">
    <property type="entry name" value="Nucleic acid-binding proteins"/>
    <property type="match status" value="1"/>
</dbReference>
<dbReference type="NCBIfam" id="TIGR00621">
    <property type="entry name" value="ssb"/>
    <property type="match status" value="1"/>
</dbReference>
<sequence length="125" mass="14098">MNKVILSGRLVADPETKYFSKDNGEESAVSRYTLAVQRIGKNEEHDSADFVRCVCFGARASFCEKYLNKGMKMLVSGYLHTGSFKDKDGKTVYTTDVYVDEQEFAETKKKENESNYVPGEDLPSN</sequence>
<protein>
    <recommendedName>
        <fullName evidence="2 3">Single-stranded DNA-binding protein</fullName>
        <shortName evidence="2">SSB</shortName>
    </recommendedName>
</protein>
<comment type="caution">
    <text evidence="2">Lacks conserved residue(s) required for the propagation of feature annotation.</text>
</comment>
<evidence type="ECO:0000256" key="4">
    <source>
        <dbReference type="SAM" id="MobiDB-lite"/>
    </source>
</evidence>
<name>A0A7W9SHW4_9FIRM</name>
<dbReference type="PROSITE" id="PS50935">
    <property type="entry name" value="SSB"/>
    <property type="match status" value="1"/>
</dbReference>
<evidence type="ECO:0000256" key="1">
    <source>
        <dbReference type="ARBA" id="ARBA00023125"/>
    </source>
</evidence>
<keyword evidence="1 2" id="KW-0238">DNA-binding</keyword>
<dbReference type="GO" id="GO:0006260">
    <property type="term" value="P:DNA replication"/>
    <property type="evidence" value="ECO:0007669"/>
    <property type="project" value="InterPro"/>
</dbReference>
<dbReference type="GO" id="GO:0003697">
    <property type="term" value="F:single-stranded DNA binding"/>
    <property type="evidence" value="ECO:0007669"/>
    <property type="project" value="UniProtKB-UniRule"/>
</dbReference>
<evidence type="ECO:0000256" key="3">
    <source>
        <dbReference type="PIRNR" id="PIRNR002070"/>
    </source>
</evidence>
<comment type="subunit">
    <text evidence="2">Homotetramer.</text>
</comment>
<dbReference type="PANTHER" id="PTHR10302:SF27">
    <property type="entry name" value="SINGLE-STRANDED DNA-BINDING PROTEIN"/>
    <property type="match status" value="1"/>
</dbReference>
<comment type="caution">
    <text evidence="5">The sequence shown here is derived from an EMBL/GenBank/DDBJ whole genome shotgun (WGS) entry which is preliminary data.</text>
</comment>
<dbReference type="Proteomes" id="UP000522163">
    <property type="component" value="Unassembled WGS sequence"/>
</dbReference>
<dbReference type="PIRSF" id="PIRSF002070">
    <property type="entry name" value="SSB"/>
    <property type="match status" value="1"/>
</dbReference>
<feature type="region of interest" description="Disordered" evidence="4">
    <location>
        <begin position="106"/>
        <end position="125"/>
    </location>
</feature>
<dbReference type="InterPro" id="IPR012340">
    <property type="entry name" value="NA-bd_OB-fold"/>
</dbReference>
<reference evidence="5 6" key="1">
    <citation type="submission" date="2020-08" db="EMBL/GenBank/DDBJ databases">
        <title>Genomic Encyclopedia of Type Strains, Phase IV (KMG-IV): sequencing the most valuable type-strain genomes for metagenomic binning, comparative biology and taxonomic classification.</title>
        <authorList>
            <person name="Goeker M."/>
        </authorList>
    </citation>
    <scope>NUCLEOTIDE SEQUENCE [LARGE SCALE GENOMIC DNA]</scope>
    <source>
        <strain evidence="5 6">DSM 17245</strain>
    </source>
</reference>
<organism evidence="5 6">
    <name type="scientific">Oribacterium sinus</name>
    <dbReference type="NCBI Taxonomy" id="237576"/>
    <lineage>
        <taxon>Bacteria</taxon>
        <taxon>Bacillati</taxon>
        <taxon>Bacillota</taxon>
        <taxon>Clostridia</taxon>
        <taxon>Lachnospirales</taxon>
        <taxon>Lachnospiraceae</taxon>
        <taxon>Oribacterium</taxon>
    </lineage>
</organism>
<accession>A0A7W9SHW4</accession>
<dbReference type="CDD" id="cd04496">
    <property type="entry name" value="SSB_OBF"/>
    <property type="match status" value="1"/>
</dbReference>
<dbReference type="HAMAP" id="MF_00984">
    <property type="entry name" value="SSB"/>
    <property type="match status" value="1"/>
</dbReference>